<feature type="signal peptide" evidence="1">
    <location>
        <begin position="1"/>
        <end position="20"/>
    </location>
</feature>
<organism evidence="3 4">
    <name type="scientific">Crepidotus variabilis</name>
    <dbReference type="NCBI Taxonomy" id="179855"/>
    <lineage>
        <taxon>Eukaryota</taxon>
        <taxon>Fungi</taxon>
        <taxon>Dikarya</taxon>
        <taxon>Basidiomycota</taxon>
        <taxon>Agaricomycotina</taxon>
        <taxon>Agaricomycetes</taxon>
        <taxon>Agaricomycetidae</taxon>
        <taxon>Agaricales</taxon>
        <taxon>Agaricineae</taxon>
        <taxon>Crepidotaceae</taxon>
        <taxon>Crepidotus</taxon>
    </lineage>
</organism>
<gene>
    <name evidence="3" type="ORF">CPB83DRAFT_816946</name>
</gene>
<dbReference type="AlphaFoldDB" id="A0A9P6ECG7"/>
<keyword evidence="4" id="KW-1185">Reference proteome</keyword>
<dbReference type="PANTHER" id="PTHR34154">
    <property type="entry name" value="ALKALI-SENSITIVE LINKAGE PROTEIN 1"/>
    <property type="match status" value="1"/>
</dbReference>
<dbReference type="Pfam" id="PF11790">
    <property type="entry name" value="Glyco_hydro_cc"/>
    <property type="match status" value="1"/>
</dbReference>
<proteinExistence type="predicted"/>
<dbReference type="OrthoDB" id="5959761at2759"/>
<dbReference type="InterPro" id="IPR053183">
    <property type="entry name" value="ASL1"/>
</dbReference>
<dbReference type="Proteomes" id="UP000807306">
    <property type="component" value="Unassembled WGS sequence"/>
</dbReference>
<dbReference type="SUPFAM" id="SSF51445">
    <property type="entry name" value="(Trans)glycosidases"/>
    <property type="match status" value="1"/>
</dbReference>
<dbReference type="EMBL" id="MU157870">
    <property type="protein sequence ID" value="KAF9526566.1"/>
    <property type="molecule type" value="Genomic_DNA"/>
</dbReference>
<accession>A0A9P6ECG7</accession>
<evidence type="ECO:0000256" key="1">
    <source>
        <dbReference type="SAM" id="SignalP"/>
    </source>
</evidence>
<name>A0A9P6ECG7_9AGAR</name>
<dbReference type="InterPro" id="IPR017853">
    <property type="entry name" value="GH"/>
</dbReference>
<reference evidence="3" key="1">
    <citation type="submission" date="2020-11" db="EMBL/GenBank/DDBJ databases">
        <authorList>
            <consortium name="DOE Joint Genome Institute"/>
            <person name="Ahrendt S."/>
            <person name="Riley R."/>
            <person name="Andreopoulos W."/>
            <person name="Labutti K."/>
            <person name="Pangilinan J."/>
            <person name="Ruiz-Duenas F.J."/>
            <person name="Barrasa J.M."/>
            <person name="Sanchez-Garcia M."/>
            <person name="Camarero S."/>
            <person name="Miyauchi S."/>
            <person name="Serrano A."/>
            <person name="Linde D."/>
            <person name="Babiker R."/>
            <person name="Drula E."/>
            <person name="Ayuso-Fernandez I."/>
            <person name="Pacheco R."/>
            <person name="Padilla G."/>
            <person name="Ferreira P."/>
            <person name="Barriuso J."/>
            <person name="Kellner H."/>
            <person name="Castanera R."/>
            <person name="Alfaro M."/>
            <person name="Ramirez L."/>
            <person name="Pisabarro A.G."/>
            <person name="Kuo A."/>
            <person name="Tritt A."/>
            <person name="Lipzen A."/>
            <person name="He G."/>
            <person name="Yan M."/>
            <person name="Ng V."/>
            <person name="Cullen D."/>
            <person name="Martin F."/>
            <person name="Rosso M.-N."/>
            <person name="Henrissat B."/>
            <person name="Hibbett D."/>
            <person name="Martinez A.T."/>
            <person name="Grigoriev I.V."/>
        </authorList>
    </citation>
    <scope>NUCLEOTIDE SEQUENCE</scope>
    <source>
        <strain evidence="3">CBS 506.95</strain>
    </source>
</reference>
<feature type="domain" description="Asl1-like glycosyl hydrolase catalytic" evidence="2">
    <location>
        <begin position="32"/>
        <end position="272"/>
    </location>
</feature>
<dbReference type="GO" id="GO:0009277">
    <property type="term" value="C:fungal-type cell wall"/>
    <property type="evidence" value="ECO:0007669"/>
    <property type="project" value="TreeGrafter"/>
</dbReference>
<feature type="chain" id="PRO_5040177243" evidence="1">
    <location>
        <begin position="21"/>
        <end position="311"/>
    </location>
</feature>
<keyword evidence="1" id="KW-0732">Signal</keyword>
<evidence type="ECO:0000313" key="4">
    <source>
        <dbReference type="Proteomes" id="UP000807306"/>
    </source>
</evidence>
<sequence length="311" mass="34200">MFLTVLIIIIGIGAQSIVQADLRPVTSTSKAGLAWPNGRWDSIDQFDFAKISWYYTWSVWPIKSHEDFEFVPMLWGNSTAEDFYSNIEDVLEGTQPKITAVLGMNEPEQPGQSNMLAKEGAALWKKYVEPLRTKGVRLGSPAPAGGPSGTTWLQGFLKECKGGCTIDFIATHWYSTDANAFIAFLNEYHDTFKKPIWITEWACQNFDPATASKQCLQDAVINFMNTTQAFMDNASFVERYAWFGAMKNLQGVNPANGLLDSSGKINCLGKQYAGAQNCSSVASSSKVAVVNAPNKIVLMQLLAIAIILIAL</sequence>
<dbReference type="InterPro" id="IPR024655">
    <property type="entry name" value="Asl1_glyco_hydro_catalytic"/>
</dbReference>
<protein>
    <submittedName>
        <fullName evidence="3">Glycosyl hydrolase catalytic core-domain-containing protein</fullName>
    </submittedName>
</protein>
<dbReference type="GO" id="GO:0016787">
    <property type="term" value="F:hydrolase activity"/>
    <property type="evidence" value="ECO:0007669"/>
    <property type="project" value="UniProtKB-KW"/>
</dbReference>
<dbReference type="GO" id="GO:0071966">
    <property type="term" value="P:fungal-type cell wall polysaccharide metabolic process"/>
    <property type="evidence" value="ECO:0007669"/>
    <property type="project" value="TreeGrafter"/>
</dbReference>
<evidence type="ECO:0000313" key="3">
    <source>
        <dbReference type="EMBL" id="KAF9526566.1"/>
    </source>
</evidence>
<dbReference type="Gene3D" id="3.20.20.80">
    <property type="entry name" value="Glycosidases"/>
    <property type="match status" value="1"/>
</dbReference>
<comment type="caution">
    <text evidence="3">The sequence shown here is derived from an EMBL/GenBank/DDBJ whole genome shotgun (WGS) entry which is preliminary data.</text>
</comment>
<evidence type="ECO:0000259" key="2">
    <source>
        <dbReference type="Pfam" id="PF11790"/>
    </source>
</evidence>
<dbReference type="PANTHER" id="PTHR34154:SF3">
    <property type="entry name" value="ALKALI-SENSITIVE LINKAGE PROTEIN 1"/>
    <property type="match status" value="1"/>
</dbReference>
<keyword evidence="3" id="KW-0378">Hydrolase</keyword>